<dbReference type="AlphaFoldDB" id="A0A8J2PEE9"/>
<evidence type="ECO:0000313" key="1">
    <source>
        <dbReference type="EMBL" id="CAG7818773.1"/>
    </source>
</evidence>
<organism evidence="1 2">
    <name type="scientific">Allacma fusca</name>
    <dbReference type="NCBI Taxonomy" id="39272"/>
    <lineage>
        <taxon>Eukaryota</taxon>
        <taxon>Metazoa</taxon>
        <taxon>Ecdysozoa</taxon>
        <taxon>Arthropoda</taxon>
        <taxon>Hexapoda</taxon>
        <taxon>Collembola</taxon>
        <taxon>Symphypleona</taxon>
        <taxon>Sminthuridae</taxon>
        <taxon>Allacma</taxon>
    </lineage>
</organism>
<comment type="caution">
    <text evidence="1">The sequence shown here is derived from an EMBL/GenBank/DDBJ whole genome shotgun (WGS) entry which is preliminary data.</text>
</comment>
<sequence length="84" mass="9418">CRPAEATRNCSTSYSTFHNHVASNTLSVLQPSICCTYTYLLVKLSVSCSRYLSTQGIIPANYILNGDNTYVHFRPTRTDFRGGY</sequence>
<keyword evidence="2" id="KW-1185">Reference proteome</keyword>
<proteinExistence type="predicted"/>
<gene>
    <name evidence="1" type="ORF">AFUS01_LOCUS29254</name>
</gene>
<protein>
    <submittedName>
        <fullName evidence="1">Uncharacterized protein</fullName>
    </submittedName>
</protein>
<accession>A0A8J2PEE9</accession>
<dbReference type="Proteomes" id="UP000708208">
    <property type="component" value="Unassembled WGS sequence"/>
</dbReference>
<reference evidence="1" key="1">
    <citation type="submission" date="2021-06" db="EMBL/GenBank/DDBJ databases">
        <authorList>
            <person name="Hodson N. C."/>
            <person name="Mongue J. A."/>
            <person name="Jaron S. K."/>
        </authorList>
    </citation>
    <scope>NUCLEOTIDE SEQUENCE</scope>
</reference>
<dbReference type="EMBL" id="CAJVCH010429707">
    <property type="protein sequence ID" value="CAG7818773.1"/>
    <property type="molecule type" value="Genomic_DNA"/>
</dbReference>
<name>A0A8J2PEE9_9HEXA</name>
<evidence type="ECO:0000313" key="2">
    <source>
        <dbReference type="Proteomes" id="UP000708208"/>
    </source>
</evidence>
<feature type="non-terminal residue" evidence="1">
    <location>
        <position position="1"/>
    </location>
</feature>